<sequence>MVCRRSRLAATRRQPPGVFPWRRLHLRQPRFQSAGCGRAASTRMWECPTPAERPRCLHPVRLDREARLEEQPEPRTLRVLHDCHVRLEHRPVRARRPAGDQRHLRYDYGNYYASKSFYDPIKNRWILWDTSPPTPAPTRRLPHHRSTAARRCWTRRCSSGKRRWRTSSGLPSTWPTPTSTLMATTATS</sequence>
<dbReference type="EMBL" id="CM000880">
    <property type="protein sequence ID" value="PNT76612.1"/>
    <property type="molecule type" value="Genomic_DNA"/>
</dbReference>
<reference evidence="2 3" key="1">
    <citation type="journal article" date="2010" name="Nature">
        <title>Genome sequencing and analysis of the model grass Brachypodium distachyon.</title>
        <authorList>
            <consortium name="International Brachypodium Initiative"/>
        </authorList>
    </citation>
    <scope>NUCLEOTIDE SEQUENCE [LARGE SCALE GENOMIC DNA]</scope>
    <source>
        <strain evidence="2 3">Bd21</strain>
    </source>
</reference>
<reference evidence="3" key="3">
    <citation type="submission" date="2018-08" db="UniProtKB">
        <authorList>
            <consortium name="EnsemblPlants"/>
        </authorList>
    </citation>
    <scope>IDENTIFICATION</scope>
    <source>
        <strain evidence="3">cv. Bd21</strain>
    </source>
</reference>
<dbReference type="Gramene" id="PNT76612">
    <property type="protein sequence ID" value="PNT76612"/>
    <property type="gene ID" value="BRADI_1g50436v3"/>
</dbReference>
<dbReference type="AlphaFoldDB" id="A0A2K2DQQ6"/>
<gene>
    <name evidence="2" type="ORF">BRADI_1g50436v3</name>
</gene>
<feature type="compositionally biased region" description="Low complexity" evidence="1">
    <location>
        <begin position="166"/>
        <end position="188"/>
    </location>
</feature>
<evidence type="ECO:0000313" key="3">
    <source>
        <dbReference type="EnsemblPlants" id="PNT76612"/>
    </source>
</evidence>
<proteinExistence type="predicted"/>
<dbReference type="EnsemblPlants" id="PNT76612">
    <property type="protein sequence ID" value="PNT76612"/>
    <property type="gene ID" value="BRADI_1g50436v3"/>
</dbReference>
<keyword evidence="4" id="KW-1185">Reference proteome</keyword>
<dbReference type="InParanoid" id="A0A2K2DQQ6"/>
<dbReference type="InterPro" id="IPR023296">
    <property type="entry name" value="Glyco_hydro_beta-prop_sf"/>
</dbReference>
<evidence type="ECO:0000313" key="2">
    <source>
        <dbReference type="EMBL" id="PNT76612.1"/>
    </source>
</evidence>
<dbReference type="SUPFAM" id="SSF75005">
    <property type="entry name" value="Arabinanase/levansucrase/invertase"/>
    <property type="match status" value="1"/>
</dbReference>
<accession>A0A2K2DQQ6</accession>
<evidence type="ECO:0000256" key="1">
    <source>
        <dbReference type="SAM" id="MobiDB-lite"/>
    </source>
</evidence>
<dbReference type="OrthoDB" id="202537at2759"/>
<reference evidence="2" key="2">
    <citation type="submission" date="2017-06" db="EMBL/GenBank/DDBJ databases">
        <title>WGS assembly of Brachypodium distachyon.</title>
        <authorList>
            <consortium name="The International Brachypodium Initiative"/>
            <person name="Lucas S."/>
            <person name="Harmon-Smith M."/>
            <person name="Lail K."/>
            <person name="Tice H."/>
            <person name="Grimwood J."/>
            <person name="Bruce D."/>
            <person name="Barry K."/>
            <person name="Shu S."/>
            <person name="Lindquist E."/>
            <person name="Wang M."/>
            <person name="Pitluck S."/>
            <person name="Vogel J.P."/>
            <person name="Garvin D.F."/>
            <person name="Mockler T.C."/>
            <person name="Schmutz J."/>
            <person name="Rokhsar D."/>
            <person name="Bevan M.W."/>
        </authorList>
    </citation>
    <scope>NUCLEOTIDE SEQUENCE</scope>
    <source>
        <strain evidence="2">Bd21</strain>
    </source>
</reference>
<name>A0A2K2DQQ6_BRADI</name>
<feature type="region of interest" description="Disordered" evidence="1">
    <location>
        <begin position="163"/>
        <end position="188"/>
    </location>
</feature>
<evidence type="ECO:0000313" key="4">
    <source>
        <dbReference type="Proteomes" id="UP000008810"/>
    </source>
</evidence>
<dbReference type="Proteomes" id="UP000008810">
    <property type="component" value="Chromosome 1"/>
</dbReference>
<organism evidence="2">
    <name type="scientific">Brachypodium distachyon</name>
    <name type="common">Purple false brome</name>
    <name type="synonym">Trachynia distachya</name>
    <dbReference type="NCBI Taxonomy" id="15368"/>
    <lineage>
        <taxon>Eukaryota</taxon>
        <taxon>Viridiplantae</taxon>
        <taxon>Streptophyta</taxon>
        <taxon>Embryophyta</taxon>
        <taxon>Tracheophyta</taxon>
        <taxon>Spermatophyta</taxon>
        <taxon>Magnoliopsida</taxon>
        <taxon>Liliopsida</taxon>
        <taxon>Poales</taxon>
        <taxon>Poaceae</taxon>
        <taxon>BOP clade</taxon>
        <taxon>Pooideae</taxon>
        <taxon>Stipodae</taxon>
        <taxon>Brachypodieae</taxon>
        <taxon>Brachypodium</taxon>
    </lineage>
</organism>
<protein>
    <submittedName>
        <fullName evidence="2 3">Uncharacterized protein</fullName>
    </submittedName>
</protein>
<dbReference type="Gene3D" id="2.115.10.20">
    <property type="entry name" value="Glycosyl hydrolase domain, family 43"/>
    <property type="match status" value="1"/>
</dbReference>